<dbReference type="Gene3D" id="2.60.40.10">
    <property type="entry name" value="Immunoglobulins"/>
    <property type="match status" value="1"/>
</dbReference>
<dbReference type="PROSITE" id="PS50835">
    <property type="entry name" value="IG_LIKE"/>
    <property type="match status" value="1"/>
</dbReference>
<dbReference type="PANTHER" id="PTHR12035:SF125">
    <property type="entry name" value="SIALIC ACID-BINDING IG-LIKE LECTIN 5"/>
    <property type="match status" value="1"/>
</dbReference>
<evidence type="ECO:0000256" key="3">
    <source>
        <dbReference type="ARBA" id="ARBA00022734"/>
    </source>
</evidence>
<dbReference type="Pfam" id="PF13927">
    <property type="entry name" value="Ig_3"/>
    <property type="match status" value="1"/>
</dbReference>
<keyword evidence="4" id="KW-0130">Cell adhesion</keyword>
<comment type="caution">
    <text evidence="9">The sequence shown here is derived from an EMBL/GenBank/DDBJ whole genome shotgun (WGS) entry which is preliminary data.</text>
</comment>
<keyword evidence="3" id="KW-0430">Lectin</keyword>
<dbReference type="InterPro" id="IPR003599">
    <property type="entry name" value="Ig_sub"/>
</dbReference>
<dbReference type="STRING" id="400727.A0A2T7P0T8"/>
<evidence type="ECO:0000256" key="1">
    <source>
        <dbReference type="ARBA" id="ARBA00004479"/>
    </source>
</evidence>
<keyword evidence="2" id="KW-0812">Transmembrane</keyword>
<dbReference type="InterPro" id="IPR007110">
    <property type="entry name" value="Ig-like_dom"/>
</dbReference>
<dbReference type="InterPro" id="IPR013783">
    <property type="entry name" value="Ig-like_fold"/>
</dbReference>
<protein>
    <recommendedName>
        <fullName evidence="8">Ig-like domain-containing protein</fullName>
    </recommendedName>
</protein>
<dbReference type="InterPro" id="IPR036179">
    <property type="entry name" value="Ig-like_dom_sf"/>
</dbReference>
<name>A0A2T7P0T8_POMCA</name>
<dbReference type="Proteomes" id="UP000245119">
    <property type="component" value="Linkage Group LG7"/>
</dbReference>
<sequence length="454" mass="49762">MSADSARTGYGIQSPSLPKVVCHPAPYVLDNTNISCTCSTTSLGKPAGYLTWVTGKYTHGNFNNPLRGDRSDDKPTELHYSQTLTLADHSNTWFRCDVTWGGQQHRGENYTANRMLFADKTRHPQLSLNKFSKNVTVSEGQSVDVNCSAEGRPEPTVTLINTVNNTKMATGSSVILSNFSARCEDGGEYTCSAQNYFSSQSPLKTSLRLQSLLFVALSGKPQSLSPGNVIKVRKMHFDLMAYPKPHTMTILPRASDVGTSPHPVVSAISCTVYPHLPYKFTCNFTENTQGYYQVVVTNDFGDGNFTLEIDDGGKETADTASQRGIQDALGPRHVILCNTVVVPLNINGHDVDDNREHLQPPIFYEDIGAGVVFADEENQTQEDNKESTASEAINTSSAAAVVAEDTGRWTNQDGLIYTSIKHDCNLGTKRPSPRLQRTEYAEVTFNNGKTHVCD</sequence>
<reference evidence="9 10" key="1">
    <citation type="submission" date="2018-04" db="EMBL/GenBank/DDBJ databases">
        <title>The genome of golden apple snail Pomacea canaliculata provides insight into stress tolerance and invasive adaptation.</title>
        <authorList>
            <person name="Liu C."/>
            <person name="Liu B."/>
            <person name="Ren Y."/>
            <person name="Zhang Y."/>
            <person name="Wang H."/>
            <person name="Li S."/>
            <person name="Jiang F."/>
            <person name="Yin L."/>
            <person name="Zhang G."/>
            <person name="Qian W."/>
            <person name="Fan W."/>
        </authorList>
    </citation>
    <scope>NUCLEOTIDE SEQUENCE [LARGE SCALE GENOMIC DNA]</scope>
    <source>
        <strain evidence="9">SZHN2017</strain>
        <tissue evidence="9">Muscle</tissue>
    </source>
</reference>
<organism evidence="9 10">
    <name type="scientific">Pomacea canaliculata</name>
    <name type="common">Golden apple snail</name>
    <dbReference type="NCBI Taxonomy" id="400727"/>
    <lineage>
        <taxon>Eukaryota</taxon>
        <taxon>Metazoa</taxon>
        <taxon>Spiralia</taxon>
        <taxon>Lophotrochozoa</taxon>
        <taxon>Mollusca</taxon>
        <taxon>Gastropoda</taxon>
        <taxon>Caenogastropoda</taxon>
        <taxon>Architaenioglossa</taxon>
        <taxon>Ampullarioidea</taxon>
        <taxon>Ampullariidae</taxon>
        <taxon>Pomacea</taxon>
    </lineage>
</organism>
<evidence type="ECO:0000256" key="5">
    <source>
        <dbReference type="ARBA" id="ARBA00022989"/>
    </source>
</evidence>
<dbReference type="GO" id="GO:0033691">
    <property type="term" value="F:sialic acid binding"/>
    <property type="evidence" value="ECO:0007669"/>
    <property type="project" value="TreeGrafter"/>
</dbReference>
<dbReference type="GO" id="GO:0030246">
    <property type="term" value="F:carbohydrate binding"/>
    <property type="evidence" value="ECO:0007669"/>
    <property type="project" value="UniProtKB-KW"/>
</dbReference>
<gene>
    <name evidence="9" type="ORF">C0Q70_12184</name>
</gene>
<dbReference type="AlphaFoldDB" id="A0A2T7P0T8"/>
<evidence type="ECO:0000256" key="2">
    <source>
        <dbReference type="ARBA" id="ARBA00022692"/>
    </source>
</evidence>
<dbReference type="SMART" id="SM00408">
    <property type="entry name" value="IGc2"/>
    <property type="match status" value="1"/>
</dbReference>
<feature type="domain" description="Ig-like" evidence="8">
    <location>
        <begin position="124"/>
        <end position="210"/>
    </location>
</feature>
<comment type="similarity">
    <text evidence="7">Belongs to the immunoglobulin superfamily. SIGLEC (sialic acid binding Ig-like lectin) family.</text>
</comment>
<dbReference type="EMBL" id="PZQS01000007">
    <property type="protein sequence ID" value="PVD27034.1"/>
    <property type="molecule type" value="Genomic_DNA"/>
</dbReference>
<proteinExistence type="inferred from homology"/>
<dbReference type="PANTHER" id="PTHR12035">
    <property type="entry name" value="SIALIC ACID BINDING IMMUNOGLOBULIN-LIKE LECTIN"/>
    <property type="match status" value="1"/>
</dbReference>
<comment type="subcellular location">
    <subcellularLocation>
        <location evidence="1">Membrane</location>
        <topology evidence="1">Single-pass type I membrane protein</topology>
    </subcellularLocation>
</comment>
<keyword evidence="5" id="KW-1133">Transmembrane helix</keyword>
<dbReference type="SMART" id="SM00409">
    <property type="entry name" value="IG"/>
    <property type="match status" value="1"/>
</dbReference>
<keyword evidence="10" id="KW-1185">Reference proteome</keyword>
<evidence type="ECO:0000256" key="4">
    <source>
        <dbReference type="ARBA" id="ARBA00022889"/>
    </source>
</evidence>
<evidence type="ECO:0000259" key="8">
    <source>
        <dbReference type="PROSITE" id="PS50835"/>
    </source>
</evidence>
<evidence type="ECO:0000313" key="9">
    <source>
        <dbReference type="EMBL" id="PVD27034.1"/>
    </source>
</evidence>
<evidence type="ECO:0000256" key="7">
    <source>
        <dbReference type="ARBA" id="ARBA00038361"/>
    </source>
</evidence>
<keyword evidence="6" id="KW-0472">Membrane</keyword>
<dbReference type="InterPro" id="IPR003598">
    <property type="entry name" value="Ig_sub2"/>
</dbReference>
<dbReference type="OrthoDB" id="10039395at2759"/>
<dbReference type="GO" id="GO:0005886">
    <property type="term" value="C:plasma membrane"/>
    <property type="evidence" value="ECO:0007669"/>
    <property type="project" value="TreeGrafter"/>
</dbReference>
<evidence type="ECO:0000256" key="6">
    <source>
        <dbReference type="ARBA" id="ARBA00023136"/>
    </source>
</evidence>
<dbReference type="SUPFAM" id="SSF48726">
    <property type="entry name" value="Immunoglobulin"/>
    <property type="match status" value="1"/>
</dbReference>
<accession>A0A2T7P0T8</accession>
<evidence type="ECO:0000313" key="10">
    <source>
        <dbReference type="Proteomes" id="UP000245119"/>
    </source>
</evidence>
<dbReference type="GO" id="GO:0007155">
    <property type="term" value="P:cell adhesion"/>
    <property type="evidence" value="ECO:0007669"/>
    <property type="project" value="UniProtKB-KW"/>
</dbReference>
<dbReference type="InterPro" id="IPR051036">
    <property type="entry name" value="SIGLEC"/>
</dbReference>